<evidence type="ECO:0000313" key="3">
    <source>
        <dbReference type="Proteomes" id="UP000806378"/>
    </source>
</evidence>
<organism evidence="2 3">
    <name type="scientific">Corymbia citriodora subsp. variegata</name>
    <dbReference type="NCBI Taxonomy" id="360336"/>
    <lineage>
        <taxon>Eukaryota</taxon>
        <taxon>Viridiplantae</taxon>
        <taxon>Streptophyta</taxon>
        <taxon>Embryophyta</taxon>
        <taxon>Tracheophyta</taxon>
        <taxon>Spermatophyta</taxon>
        <taxon>Magnoliopsida</taxon>
        <taxon>eudicotyledons</taxon>
        <taxon>Gunneridae</taxon>
        <taxon>Pentapetalae</taxon>
        <taxon>rosids</taxon>
        <taxon>malvids</taxon>
        <taxon>Myrtales</taxon>
        <taxon>Myrtaceae</taxon>
        <taxon>Myrtoideae</taxon>
        <taxon>Eucalypteae</taxon>
        <taxon>Corymbia</taxon>
    </lineage>
</organism>
<evidence type="ECO:0008006" key="4">
    <source>
        <dbReference type="Google" id="ProtNLM"/>
    </source>
</evidence>
<gene>
    <name evidence="2" type="ORF">BT93_L1231</name>
</gene>
<dbReference type="Proteomes" id="UP000806378">
    <property type="component" value="Unassembled WGS sequence"/>
</dbReference>
<dbReference type="AlphaFoldDB" id="A0A8T0CNH6"/>
<dbReference type="PANTHER" id="PTHR34222:SF95">
    <property type="entry name" value="RRNA 2'-O-METHYLTRANSFERASE FIBRILLARIN-LIKE ISOFORM X1"/>
    <property type="match status" value="1"/>
</dbReference>
<dbReference type="EMBL" id="MU089866">
    <property type="protein sequence ID" value="KAF7849123.1"/>
    <property type="molecule type" value="Genomic_DNA"/>
</dbReference>
<proteinExistence type="predicted"/>
<protein>
    <recommendedName>
        <fullName evidence="4">Retrotransposon gag domain-containing protein</fullName>
    </recommendedName>
</protein>
<dbReference type="OrthoDB" id="1742645at2759"/>
<feature type="region of interest" description="Disordered" evidence="1">
    <location>
        <begin position="112"/>
        <end position="131"/>
    </location>
</feature>
<accession>A0A8T0CNH6</accession>
<evidence type="ECO:0000256" key="1">
    <source>
        <dbReference type="SAM" id="MobiDB-lite"/>
    </source>
</evidence>
<sequence length="197" mass="22075">MTRVCDTWEALFDFQREDQSLSEYYARFTTFCRQLDAYLPASNDANVLAKHQEDLRVILFLKALEPEYSSLRRQITSKSSLPTIDEVFSQALRSTPTDKISTTTLETSAILSHGSSEREARGRGYRGHGRGLIQSGSRGGCDRNIGSCGSRYCNHCRRAGHTEAYCYTLHLELRPTVATFAKVENSSSPIQPVPTNV</sequence>
<dbReference type="PANTHER" id="PTHR34222">
    <property type="entry name" value="GAG_PRE-INTEGRS DOMAIN-CONTAINING PROTEIN"/>
    <property type="match status" value="1"/>
</dbReference>
<name>A0A8T0CNH6_CORYI</name>
<dbReference type="Gramene" id="rna-gnl|WGS:JABURB|Cocit.L1231.1">
    <property type="protein sequence ID" value="cds-KAF7849123.1"/>
    <property type="gene ID" value="gene-BT93_L1231"/>
</dbReference>
<reference evidence="2" key="1">
    <citation type="submission" date="2020-05" db="EMBL/GenBank/DDBJ databases">
        <title>WGS assembly of Corymbia citriodora subspecies variegata.</title>
        <authorList>
            <person name="Barry K."/>
            <person name="Hundley H."/>
            <person name="Shu S."/>
            <person name="Jenkins J."/>
            <person name="Grimwood J."/>
            <person name="Baten A."/>
        </authorList>
    </citation>
    <scope>NUCLEOTIDE SEQUENCE</scope>
    <source>
        <strain evidence="2">CV2-018</strain>
    </source>
</reference>
<evidence type="ECO:0000313" key="2">
    <source>
        <dbReference type="EMBL" id="KAF7849123.1"/>
    </source>
</evidence>
<comment type="caution">
    <text evidence="2">The sequence shown here is derived from an EMBL/GenBank/DDBJ whole genome shotgun (WGS) entry which is preliminary data.</text>
</comment>
<keyword evidence="3" id="KW-1185">Reference proteome</keyword>